<feature type="region of interest" description="Disordered" evidence="1">
    <location>
        <begin position="1"/>
        <end position="74"/>
    </location>
</feature>
<feature type="region of interest" description="Disordered" evidence="1">
    <location>
        <begin position="637"/>
        <end position="666"/>
    </location>
</feature>
<feature type="region of interest" description="Disordered" evidence="1">
    <location>
        <begin position="214"/>
        <end position="259"/>
    </location>
</feature>
<dbReference type="GeneID" id="87804635"/>
<protein>
    <submittedName>
        <fullName evidence="3">Purtative protein</fullName>
    </submittedName>
</protein>
<dbReference type="PANTHER" id="PTHR28208">
    <property type="entry name" value="PHOSPHATIDATE PHOSPHATASE APP1"/>
    <property type="match status" value="1"/>
</dbReference>
<dbReference type="AlphaFoldDB" id="A0AAF0Y1V5"/>
<sequence>MPPGRLLRPPPRQTTPAGQPSFPSSQSSDWTAAPPSPPRRVPPVPARPGAPPLDSGMNATSRRPGLLPAGSGSSGLSSYLGSTSAFASKAKSAFFSASSYVATTASTVAAVASAQTSGERRTAWEDWARDWRDGKRASISGKETIHVLPGWAAKKPRKDDPKAFDLSVSTVGYCTFVRDPKSASRTQRALMGIAKRFAALPAVPLDIPANPVIDTKLSSSPDKESALIDFGDEAPAPPPAPAPPRRSSTSPSLLASSPPRRTLTQTDIVFQDPSLLTLAHEYMDSRLRPFWSSVLAFRRIALAIYTVPLESGKPPPTPDAELFAQEPLLRTTFTTNAQGHFSQHFTIPWERIASHTQSVPMAFDESTHHLADWGLVIRAELLSDDVAARLPSAPATQPADVIPGGTLPYTPRSRGATPGVTSAPGEVSDAGVLGLGTSAVEATAVLRISRPGGIRIISDIDDTVKHSDILSGAREVFRNVFCRKLEDICVPGINTLYKELISVGASGIHFVSNSPFELFPVITEFFQLHTFPTYYSLKLKYYGGRSIVTSLFEPAGQRKRPGIVEIMDEFKDSKFILIGDSGEQDLEVYTSLARERPDQVTAIFIRDVTSGRVGEFVKNGVYDATPRMSQLNLNDTASEVERSLASEPSAPQSGTSTPTTQGSQISVDEINRTVEELETLTAAQQKVLRQAADWETRLARAEAELPTSTPLVIFKSVDEIESLARELVYAEAVKAKQ</sequence>
<dbReference type="InterPro" id="IPR052935">
    <property type="entry name" value="Mg2+_PAP"/>
</dbReference>
<gene>
    <name evidence="3" type="primary">SPBC29B5.04c</name>
    <name evidence="3" type="ORF">LOC62_01G001379</name>
</gene>
<feature type="compositionally biased region" description="Low complexity" evidence="1">
    <location>
        <begin position="65"/>
        <end position="74"/>
    </location>
</feature>
<feature type="compositionally biased region" description="Low complexity" evidence="1">
    <location>
        <begin position="648"/>
        <end position="664"/>
    </location>
</feature>
<feature type="compositionally biased region" description="Pro residues" evidence="1">
    <location>
        <begin position="1"/>
        <end position="13"/>
    </location>
</feature>
<evidence type="ECO:0000259" key="2">
    <source>
        <dbReference type="Pfam" id="PF09949"/>
    </source>
</evidence>
<accession>A0AAF0Y1V5</accession>
<dbReference type="Proteomes" id="UP000827549">
    <property type="component" value="Chromosome 1"/>
</dbReference>
<feature type="compositionally biased region" description="Low complexity" evidence="1">
    <location>
        <begin position="245"/>
        <end position="259"/>
    </location>
</feature>
<dbReference type="GO" id="GO:0030479">
    <property type="term" value="C:actin cortical patch"/>
    <property type="evidence" value="ECO:0007669"/>
    <property type="project" value="TreeGrafter"/>
</dbReference>
<dbReference type="RefSeq" id="XP_062623854.1">
    <property type="nucleotide sequence ID" value="XM_062767870.1"/>
</dbReference>
<reference evidence="3" key="1">
    <citation type="submission" date="2023-10" db="EMBL/GenBank/DDBJ databases">
        <authorList>
            <person name="Noh H."/>
        </authorList>
    </citation>
    <scope>NUCLEOTIDE SEQUENCE</scope>
    <source>
        <strain evidence="3">DUCC4014</strain>
    </source>
</reference>
<name>A0AAF0Y1V5_9TREE</name>
<organism evidence="3 4">
    <name type="scientific">Vanrija pseudolonga</name>
    <dbReference type="NCBI Taxonomy" id="143232"/>
    <lineage>
        <taxon>Eukaryota</taxon>
        <taxon>Fungi</taxon>
        <taxon>Dikarya</taxon>
        <taxon>Basidiomycota</taxon>
        <taxon>Agaricomycotina</taxon>
        <taxon>Tremellomycetes</taxon>
        <taxon>Trichosporonales</taxon>
        <taxon>Trichosporonaceae</taxon>
        <taxon>Vanrija</taxon>
    </lineage>
</organism>
<evidence type="ECO:0000313" key="3">
    <source>
        <dbReference type="EMBL" id="WOO77822.1"/>
    </source>
</evidence>
<feature type="domain" description="Phosphatidate phosphatase APP1 catalytic" evidence="2">
    <location>
        <begin position="454"/>
        <end position="607"/>
    </location>
</feature>
<feature type="compositionally biased region" description="Pro residues" evidence="1">
    <location>
        <begin position="235"/>
        <end position="244"/>
    </location>
</feature>
<proteinExistence type="predicted"/>
<dbReference type="PANTHER" id="PTHR28208:SF3">
    <property type="entry name" value="PHOSPHATIDATE PHOSPHATASE APP1"/>
    <property type="match status" value="1"/>
</dbReference>
<evidence type="ECO:0000256" key="1">
    <source>
        <dbReference type="SAM" id="MobiDB-lite"/>
    </source>
</evidence>
<dbReference type="InterPro" id="IPR019236">
    <property type="entry name" value="APP1_cat"/>
</dbReference>
<dbReference type="EMBL" id="CP086714">
    <property type="protein sequence ID" value="WOO77822.1"/>
    <property type="molecule type" value="Genomic_DNA"/>
</dbReference>
<evidence type="ECO:0000313" key="4">
    <source>
        <dbReference type="Proteomes" id="UP000827549"/>
    </source>
</evidence>
<dbReference type="GO" id="GO:0008195">
    <property type="term" value="F:phosphatidate phosphatase activity"/>
    <property type="evidence" value="ECO:0007669"/>
    <property type="project" value="InterPro"/>
</dbReference>
<feature type="compositionally biased region" description="Polar residues" evidence="1">
    <location>
        <begin position="14"/>
        <end position="30"/>
    </location>
</feature>
<feature type="compositionally biased region" description="Pro residues" evidence="1">
    <location>
        <begin position="34"/>
        <end position="51"/>
    </location>
</feature>
<dbReference type="Pfam" id="PF09949">
    <property type="entry name" value="APP1_cat"/>
    <property type="match status" value="1"/>
</dbReference>
<keyword evidence="4" id="KW-1185">Reference proteome</keyword>